<dbReference type="AlphaFoldDB" id="A0A0A8Y1N1"/>
<protein>
    <submittedName>
        <fullName evidence="1">Uncharacterized protein</fullName>
    </submittedName>
</protein>
<organism evidence="1">
    <name type="scientific">Arundo donax</name>
    <name type="common">Giant reed</name>
    <name type="synonym">Donax arundinaceus</name>
    <dbReference type="NCBI Taxonomy" id="35708"/>
    <lineage>
        <taxon>Eukaryota</taxon>
        <taxon>Viridiplantae</taxon>
        <taxon>Streptophyta</taxon>
        <taxon>Embryophyta</taxon>
        <taxon>Tracheophyta</taxon>
        <taxon>Spermatophyta</taxon>
        <taxon>Magnoliopsida</taxon>
        <taxon>Liliopsida</taxon>
        <taxon>Poales</taxon>
        <taxon>Poaceae</taxon>
        <taxon>PACMAD clade</taxon>
        <taxon>Arundinoideae</taxon>
        <taxon>Arundineae</taxon>
        <taxon>Arundo</taxon>
    </lineage>
</organism>
<sequence>MKSLINLQDAMLNTRGTRSGIQDNYEKKTSITNKAYTGEETTTTTDLATNKTIPCLAYKMKQVKD</sequence>
<dbReference type="EMBL" id="GBRH01277839">
    <property type="protein sequence ID" value="JAD20056.1"/>
    <property type="molecule type" value="Transcribed_RNA"/>
</dbReference>
<name>A0A0A8Y1N1_ARUDO</name>
<evidence type="ECO:0000313" key="1">
    <source>
        <dbReference type="EMBL" id="JAD20056.1"/>
    </source>
</evidence>
<accession>A0A0A8Y1N1</accession>
<reference evidence="1" key="2">
    <citation type="journal article" date="2015" name="Data Brief">
        <title>Shoot transcriptome of the giant reed, Arundo donax.</title>
        <authorList>
            <person name="Barrero R.A."/>
            <person name="Guerrero F.D."/>
            <person name="Moolhuijzen P."/>
            <person name="Goolsby J.A."/>
            <person name="Tidwell J."/>
            <person name="Bellgard S.E."/>
            <person name="Bellgard M.I."/>
        </authorList>
    </citation>
    <scope>NUCLEOTIDE SEQUENCE</scope>
    <source>
        <tissue evidence="1">Shoot tissue taken approximately 20 cm above the soil surface</tissue>
    </source>
</reference>
<reference evidence="1" key="1">
    <citation type="submission" date="2014-09" db="EMBL/GenBank/DDBJ databases">
        <authorList>
            <person name="Magalhaes I.L.F."/>
            <person name="Oliveira U."/>
            <person name="Santos F.R."/>
            <person name="Vidigal T.H.D.A."/>
            <person name="Brescovit A.D."/>
            <person name="Santos A.J."/>
        </authorList>
    </citation>
    <scope>NUCLEOTIDE SEQUENCE</scope>
    <source>
        <tissue evidence="1">Shoot tissue taken approximately 20 cm above the soil surface</tissue>
    </source>
</reference>
<proteinExistence type="predicted"/>